<dbReference type="Proteomes" id="UP001060085">
    <property type="component" value="Linkage Group LG01"/>
</dbReference>
<evidence type="ECO:0000313" key="2">
    <source>
        <dbReference type="Proteomes" id="UP001060085"/>
    </source>
</evidence>
<accession>A0ACC0C5A7</accession>
<dbReference type="EMBL" id="CM044701">
    <property type="protein sequence ID" value="KAI5680138.1"/>
    <property type="molecule type" value="Genomic_DNA"/>
</dbReference>
<name>A0ACC0C5A7_CATRO</name>
<organism evidence="1 2">
    <name type="scientific">Catharanthus roseus</name>
    <name type="common">Madagascar periwinkle</name>
    <name type="synonym">Vinca rosea</name>
    <dbReference type="NCBI Taxonomy" id="4058"/>
    <lineage>
        <taxon>Eukaryota</taxon>
        <taxon>Viridiplantae</taxon>
        <taxon>Streptophyta</taxon>
        <taxon>Embryophyta</taxon>
        <taxon>Tracheophyta</taxon>
        <taxon>Spermatophyta</taxon>
        <taxon>Magnoliopsida</taxon>
        <taxon>eudicotyledons</taxon>
        <taxon>Gunneridae</taxon>
        <taxon>Pentapetalae</taxon>
        <taxon>asterids</taxon>
        <taxon>lamiids</taxon>
        <taxon>Gentianales</taxon>
        <taxon>Apocynaceae</taxon>
        <taxon>Rauvolfioideae</taxon>
        <taxon>Vinceae</taxon>
        <taxon>Catharanthinae</taxon>
        <taxon>Catharanthus</taxon>
    </lineage>
</organism>
<comment type="caution">
    <text evidence="1">The sequence shown here is derived from an EMBL/GenBank/DDBJ whole genome shotgun (WGS) entry which is preliminary data.</text>
</comment>
<keyword evidence="2" id="KW-1185">Reference proteome</keyword>
<evidence type="ECO:0000313" key="1">
    <source>
        <dbReference type="EMBL" id="KAI5680138.1"/>
    </source>
</evidence>
<proteinExistence type="predicted"/>
<protein>
    <submittedName>
        <fullName evidence="1">Uncharacterized protein</fullName>
    </submittedName>
</protein>
<sequence>MISGQMLEGKDEFAIQHCSKYSRIPQSSSEESENSGWRSPCGVGRIDLKCRALAYYPAVLSGGQRIRRKEGKRKKKKEGRGYGRREKEEEEIWEVMMVGEARGGRRKKRGRVVVVDVYTGEEEEERRMESNKYV</sequence>
<gene>
    <name evidence="1" type="ORF">M9H77_01365</name>
</gene>
<reference evidence="2" key="1">
    <citation type="journal article" date="2023" name="Nat. Plants">
        <title>Single-cell RNA sequencing provides a high-resolution roadmap for understanding the multicellular compartmentation of specialized metabolism.</title>
        <authorList>
            <person name="Sun S."/>
            <person name="Shen X."/>
            <person name="Li Y."/>
            <person name="Li Y."/>
            <person name="Wang S."/>
            <person name="Li R."/>
            <person name="Zhang H."/>
            <person name="Shen G."/>
            <person name="Guo B."/>
            <person name="Wei J."/>
            <person name="Xu J."/>
            <person name="St-Pierre B."/>
            <person name="Chen S."/>
            <person name="Sun C."/>
        </authorList>
    </citation>
    <scope>NUCLEOTIDE SEQUENCE [LARGE SCALE GENOMIC DNA]</scope>
</reference>